<keyword evidence="3 9" id="KW-0812">Transmembrane</keyword>
<evidence type="ECO:0000256" key="8">
    <source>
        <dbReference type="ARBA" id="ARBA00023224"/>
    </source>
</evidence>
<evidence type="ECO:0000259" key="10">
    <source>
        <dbReference type="PROSITE" id="PS50262"/>
    </source>
</evidence>
<keyword evidence="6 9" id="KW-0472">Membrane</keyword>
<keyword evidence="4 9" id="KW-1133">Transmembrane helix</keyword>
<dbReference type="PRINTS" id="PR00237">
    <property type="entry name" value="GPCRRHODOPSN"/>
</dbReference>
<dbReference type="InterPro" id="IPR000276">
    <property type="entry name" value="GPCR_Rhodpsn"/>
</dbReference>
<evidence type="ECO:0000256" key="2">
    <source>
        <dbReference type="ARBA" id="ARBA00010663"/>
    </source>
</evidence>
<keyword evidence="7" id="KW-0675">Receptor</keyword>
<feature type="transmembrane region" description="Helical" evidence="9">
    <location>
        <begin position="122"/>
        <end position="141"/>
    </location>
</feature>
<dbReference type="SUPFAM" id="SSF81321">
    <property type="entry name" value="Family A G protein-coupled receptor-like"/>
    <property type="match status" value="1"/>
</dbReference>
<evidence type="ECO:0000256" key="7">
    <source>
        <dbReference type="ARBA" id="ARBA00023170"/>
    </source>
</evidence>
<feature type="domain" description="G-protein coupled receptors family 1 profile" evidence="10">
    <location>
        <begin position="1"/>
        <end position="184"/>
    </location>
</feature>
<organism evidence="11 12">
    <name type="scientific">Meganyctiphanes norvegica</name>
    <name type="common">Northern krill</name>
    <name type="synonym">Thysanopoda norvegica</name>
    <dbReference type="NCBI Taxonomy" id="48144"/>
    <lineage>
        <taxon>Eukaryota</taxon>
        <taxon>Metazoa</taxon>
        <taxon>Ecdysozoa</taxon>
        <taxon>Arthropoda</taxon>
        <taxon>Crustacea</taxon>
        <taxon>Multicrustacea</taxon>
        <taxon>Malacostraca</taxon>
        <taxon>Eumalacostraca</taxon>
        <taxon>Eucarida</taxon>
        <taxon>Euphausiacea</taxon>
        <taxon>Euphausiidae</taxon>
        <taxon>Meganyctiphanes</taxon>
    </lineage>
</organism>
<gene>
    <name evidence="11" type="ORF">MNOR_LOCUS18778</name>
</gene>
<evidence type="ECO:0000256" key="1">
    <source>
        <dbReference type="ARBA" id="ARBA00004141"/>
    </source>
</evidence>
<dbReference type="PANTHER" id="PTHR24243:SF208">
    <property type="entry name" value="PYROKININ-1 RECEPTOR"/>
    <property type="match status" value="1"/>
</dbReference>
<evidence type="ECO:0000256" key="3">
    <source>
        <dbReference type="ARBA" id="ARBA00022692"/>
    </source>
</evidence>
<dbReference type="Gene3D" id="1.20.1070.10">
    <property type="entry name" value="Rhodopsin 7-helix transmembrane proteins"/>
    <property type="match status" value="1"/>
</dbReference>
<dbReference type="GO" id="GO:0008188">
    <property type="term" value="F:neuropeptide receptor activity"/>
    <property type="evidence" value="ECO:0007669"/>
    <property type="project" value="TreeGrafter"/>
</dbReference>
<feature type="transmembrane region" description="Helical" evidence="9">
    <location>
        <begin position="66"/>
        <end position="88"/>
    </location>
</feature>
<dbReference type="PROSITE" id="PS50262">
    <property type="entry name" value="G_PROTEIN_RECEP_F1_2"/>
    <property type="match status" value="1"/>
</dbReference>
<proteinExistence type="inferred from homology"/>
<dbReference type="Pfam" id="PF00001">
    <property type="entry name" value="7tm_1"/>
    <property type="match status" value="1"/>
</dbReference>
<comment type="subcellular location">
    <subcellularLocation>
        <location evidence="1">Membrane</location>
        <topology evidence="1">Multi-pass membrane protein</topology>
    </subcellularLocation>
</comment>
<comment type="similarity">
    <text evidence="2">Belongs to the G-protein coupled receptor 1 family.</text>
</comment>
<reference evidence="11 12" key="1">
    <citation type="submission" date="2024-05" db="EMBL/GenBank/DDBJ databases">
        <authorList>
            <person name="Wallberg A."/>
        </authorList>
    </citation>
    <scope>NUCLEOTIDE SEQUENCE [LARGE SCALE GENOMIC DNA]</scope>
</reference>
<evidence type="ECO:0000256" key="4">
    <source>
        <dbReference type="ARBA" id="ARBA00022989"/>
    </source>
</evidence>
<accession>A0AAV2R3I2</accession>
<name>A0AAV2R3I2_MEGNR</name>
<feature type="non-terminal residue" evidence="11">
    <location>
        <position position="266"/>
    </location>
</feature>
<dbReference type="Proteomes" id="UP001497623">
    <property type="component" value="Unassembled WGS sequence"/>
</dbReference>
<dbReference type="PANTHER" id="PTHR24243">
    <property type="entry name" value="G-PROTEIN COUPLED RECEPTOR"/>
    <property type="match status" value="1"/>
</dbReference>
<keyword evidence="5" id="KW-0297">G-protein coupled receptor</keyword>
<feature type="non-terminal residue" evidence="11">
    <location>
        <position position="1"/>
    </location>
</feature>
<evidence type="ECO:0000256" key="5">
    <source>
        <dbReference type="ARBA" id="ARBA00023040"/>
    </source>
</evidence>
<evidence type="ECO:0000313" key="12">
    <source>
        <dbReference type="Proteomes" id="UP001497623"/>
    </source>
</evidence>
<dbReference type="EMBL" id="CAXKWB010013609">
    <property type="protein sequence ID" value="CAL4108272.1"/>
    <property type="molecule type" value="Genomic_DNA"/>
</dbReference>
<dbReference type="InterPro" id="IPR017452">
    <property type="entry name" value="GPCR_Rhodpsn_7TM"/>
</dbReference>
<evidence type="ECO:0000256" key="9">
    <source>
        <dbReference type="SAM" id="Phobius"/>
    </source>
</evidence>
<dbReference type="GO" id="GO:0005886">
    <property type="term" value="C:plasma membrane"/>
    <property type="evidence" value="ECO:0007669"/>
    <property type="project" value="TreeGrafter"/>
</dbReference>
<comment type="caution">
    <text evidence="11">The sequence shown here is derived from an EMBL/GenBank/DDBJ whole genome shotgun (WGS) entry which is preliminary data.</text>
</comment>
<protein>
    <recommendedName>
        <fullName evidence="10">G-protein coupled receptors family 1 profile domain-containing protein</fullName>
    </recommendedName>
</protein>
<keyword evidence="8" id="KW-0807">Transducer</keyword>
<keyword evidence="12" id="KW-1185">Reference proteome</keyword>
<sequence length="266" mass="30283">ERYIGICHPLKSHKLSDLGRVVRFIIFIWLISLLSAFPLAVQYGIIYNKNNDPSSAQCNLKNFYKVLFEISTFVFFCTPMFLLLILYVKIGMELHRSANMARSKSIGSVPSSSSHEKSRNKAVIKMLVAVVIAFFICWAPFHAQRLLSIYGDGRCKITKEIFMFLTHISGIFYYLSTCINPILYHIMSNRFRNALKATVHGCLCTSSTHLDPDTLCQQQTLNSRGSIRTSHDIQMTIHTNLGRNIGSLVRHPRRFSESTTAEPNLK</sequence>
<evidence type="ECO:0000313" key="11">
    <source>
        <dbReference type="EMBL" id="CAL4108272.1"/>
    </source>
</evidence>
<dbReference type="AlphaFoldDB" id="A0AAV2R3I2"/>
<feature type="transmembrane region" description="Helical" evidence="9">
    <location>
        <begin position="21"/>
        <end position="46"/>
    </location>
</feature>
<feature type="transmembrane region" description="Helical" evidence="9">
    <location>
        <begin position="161"/>
        <end position="183"/>
    </location>
</feature>
<evidence type="ECO:0000256" key="6">
    <source>
        <dbReference type="ARBA" id="ARBA00023136"/>
    </source>
</evidence>